<protein>
    <recommendedName>
        <fullName evidence="3">SIR2-like domain-containing protein</fullName>
    </recommendedName>
</protein>
<name>A0A7Y0X645_VIBPH</name>
<dbReference type="Proteomes" id="UP000555836">
    <property type="component" value="Unassembled WGS sequence"/>
</dbReference>
<organism evidence="1 2">
    <name type="scientific">Vibrio parahaemolyticus</name>
    <dbReference type="NCBI Taxonomy" id="670"/>
    <lineage>
        <taxon>Bacteria</taxon>
        <taxon>Pseudomonadati</taxon>
        <taxon>Pseudomonadota</taxon>
        <taxon>Gammaproteobacteria</taxon>
        <taxon>Vibrionales</taxon>
        <taxon>Vibrionaceae</taxon>
        <taxon>Vibrio</taxon>
    </lineage>
</organism>
<proteinExistence type="predicted"/>
<gene>
    <name evidence="1" type="ORF">HKB21_13075</name>
</gene>
<evidence type="ECO:0000313" key="2">
    <source>
        <dbReference type="Proteomes" id="UP000555836"/>
    </source>
</evidence>
<reference evidence="1 2" key="1">
    <citation type="submission" date="2020-04" db="EMBL/GenBank/DDBJ databases">
        <title>Whole-genome sequencing of Vibrio spp. from China reveals different genetic environments of blaCTX-M-14 among diverse lineages.</title>
        <authorList>
            <person name="Zheng Z."/>
            <person name="Ye L."/>
            <person name="Chen S."/>
        </authorList>
    </citation>
    <scope>NUCLEOTIDE SEQUENCE [LARGE SCALE GENOMIC DNA]</scope>
    <source>
        <strain evidence="1 2">Vb0574</strain>
    </source>
</reference>
<evidence type="ECO:0008006" key="3">
    <source>
        <dbReference type="Google" id="ProtNLM"/>
    </source>
</evidence>
<dbReference type="AlphaFoldDB" id="A0A7Y0X645"/>
<dbReference type="Pfam" id="PF13289">
    <property type="entry name" value="SIR2_2"/>
    <property type="match status" value="1"/>
</dbReference>
<sequence length="296" mass="34340">MEDFAVLVGNDINNINPGNSWSDLLSELTEYLSISVDFEQDKPFPLAYEEIYFKAVKNGNYSEGDIKKFVSKHINKIGNSFIHEAVVKLNTNHIMTTNYDLCLESTITQNPEKLKNRGFITESKYNIFRNHIVDDKVFWHVHGSANAYLSITLGYEHYSGYLQHMRNYVVSGTKDTYKKKSFLPLTKRFKTDDVENQSWLDLFFTKDVHIIGLSLDFNESDLWWLLTFREKSKYSKSLNITNNIYYYIPEEYVKSSKSKIDMLRSVGVTIVSLKGHSISKANYYTNVIDGIARKYA</sequence>
<comment type="caution">
    <text evidence="1">The sequence shown here is derived from an EMBL/GenBank/DDBJ whole genome shotgun (WGS) entry which is preliminary data.</text>
</comment>
<evidence type="ECO:0000313" key="1">
    <source>
        <dbReference type="EMBL" id="NMU26551.1"/>
    </source>
</evidence>
<dbReference type="EMBL" id="JABCLD010001222">
    <property type="protein sequence ID" value="NMU26551.1"/>
    <property type="molecule type" value="Genomic_DNA"/>
</dbReference>
<dbReference type="RefSeq" id="WP_269666379.1">
    <property type="nucleotide sequence ID" value="NZ_CP138328.1"/>
</dbReference>
<accession>A0A7Y0X645</accession>